<accession>A0A2H5Y7L8</accession>
<name>A0A2H5Y7L8_9CHLR</name>
<proteinExistence type="predicted"/>
<protein>
    <submittedName>
        <fullName evidence="2">Uncharacterized protein</fullName>
    </submittedName>
</protein>
<reference evidence="3" key="1">
    <citation type="submission" date="2017-09" db="EMBL/GenBank/DDBJ databases">
        <title>Metaegenomics of thermophilic ammonia-oxidizing enrichment culture.</title>
        <authorList>
            <person name="Kato S."/>
            <person name="Suzuki K."/>
        </authorList>
    </citation>
    <scope>NUCLEOTIDE SEQUENCE [LARGE SCALE GENOMIC DNA]</scope>
</reference>
<dbReference type="AlphaFoldDB" id="A0A2H5Y7L8"/>
<dbReference type="Proteomes" id="UP000236642">
    <property type="component" value="Unassembled WGS sequence"/>
</dbReference>
<feature type="transmembrane region" description="Helical" evidence="1">
    <location>
        <begin position="24"/>
        <end position="47"/>
    </location>
</feature>
<gene>
    <name evidence="2" type="ORF">HRbin22_01673</name>
</gene>
<keyword evidence="1" id="KW-0812">Transmembrane</keyword>
<evidence type="ECO:0000313" key="3">
    <source>
        <dbReference type="Proteomes" id="UP000236642"/>
    </source>
</evidence>
<dbReference type="EMBL" id="BEHY01000041">
    <property type="protein sequence ID" value="GBD09419.1"/>
    <property type="molecule type" value="Genomic_DNA"/>
</dbReference>
<organism evidence="2 3">
    <name type="scientific">Candidatus Thermoflexus japonica</name>
    <dbReference type="NCBI Taxonomy" id="2035417"/>
    <lineage>
        <taxon>Bacteria</taxon>
        <taxon>Bacillati</taxon>
        <taxon>Chloroflexota</taxon>
        <taxon>Thermoflexia</taxon>
        <taxon>Thermoflexales</taxon>
        <taxon>Thermoflexaceae</taxon>
        <taxon>Thermoflexus</taxon>
    </lineage>
</organism>
<keyword evidence="1" id="KW-0472">Membrane</keyword>
<comment type="caution">
    <text evidence="2">The sequence shown here is derived from an EMBL/GenBank/DDBJ whole genome shotgun (WGS) entry which is preliminary data.</text>
</comment>
<evidence type="ECO:0000313" key="2">
    <source>
        <dbReference type="EMBL" id="GBD09419.1"/>
    </source>
</evidence>
<evidence type="ECO:0000256" key="1">
    <source>
        <dbReference type="SAM" id="Phobius"/>
    </source>
</evidence>
<keyword evidence="1" id="KW-1133">Transmembrane helix</keyword>
<sequence>MSIWKEIYEYLTYEHYGKRRWRPAAYGLLLTLAVAAGMLLAGGIFALQAPRGARPAPTLPPHLRNPARGRAAGRNGYMVAITHRGR</sequence>